<organism evidence="1">
    <name type="scientific">Aphanomyces astaci</name>
    <name type="common">Crayfish plague agent</name>
    <dbReference type="NCBI Taxonomy" id="112090"/>
    <lineage>
        <taxon>Eukaryota</taxon>
        <taxon>Sar</taxon>
        <taxon>Stramenopiles</taxon>
        <taxon>Oomycota</taxon>
        <taxon>Saprolegniomycetes</taxon>
        <taxon>Saprolegniales</taxon>
        <taxon>Verrucalvaceae</taxon>
        <taxon>Aphanomyces</taxon>
    </lineage>
</organism>
<dbReference type="VEuPathDB" id="FungiDB:H257_00969"/>
<dbReference type="GeneID" id="20802965"/>
<dbReference type="RefSeq" id="XP_009822233.1">
    <property type="nucleotide sequence ID" value="XM_009823931.1"/>
</dbReference>
<dbReference type="AlphaFoldDB" id="W4H5S4"/>
<name>W4H5S4_APHAT</name>
<sequence length="181" mass="19844">MQLTDESGSSSQVGSHVALCGQEGSSDAWQLPPPHWCLITYRHRTQVPTCTDTRSALDRNNALSLSTPSGSLLHEMVRGRLLFRTAKQAAASDQKSFYKNSVTLRPTWISSVNYITKRRLACKSPRLGSFVGRGFTALNSADSTWCIVKYPSETPPMSTPAGRWGTGGRLRMPLVNGCIQL</sequence>
<dbReference type="EMBL" id="KI913115">
    <property type="protein sequence ID" value="ETV87370.1"/>
    <property type="molecule type" value="Genomic_DNA"/>
</dbReference>
<accession>W4H5S4</accession>
<evidence type="ECO:0000313" key="1">
    <source>
        <dbReference type="EMBL" id="ETV87370.1"/>
    </source>
</evidence>
<protein>
    <submittedName>
        <fullName evidence="1">Uncharacterized protein</fullName>
    </submittedName>
</protein>
<gene>
    <name evidence="1" type="ORF">H257_00969</name>
</gene>
<proteinExistence type="predicted"/>
<reference evidence="1" key="1">
    <citation type="submission" date="2013-12" db="EMBL/GenBank/DDBJ databases">
        <title>The Genome Sequence of Aphanomyces astaci APO3.</title>
        <authorList>
            <consortium name="The Broad Institute Genomics Platform"/>
            <person name="Russ C."/>
            <person name="Tyler B."/>
            <person name="van West P."/>
            <person name="Dieguez-Uribeondo J."/>
            <person name="Young S.K."/>
            <person name="Zeng Q."/>
            <person name="Gargeya S."/>
            <person name="Fitzgerald M."/>
            <person name="Abouelleil A."/>
            <person name="Alvarado L."/>
            <person name="Chapman S.B."/>
            <person name="Gainer-Dewar J."/>
            <person name="Goldberg J."/>
            <person name="Griggs A."/>
            <person name="Gujja S."/>
            <person name="Hansen M."/>
            <person name="Howarth C."/>
            <person name="Imamovic A."/>
            <person name="Ireland A."/>
            <person name="Larimer J."/>
            <person name="McCowan C."/>
            <person name="Murphy C."/>
            <person name="Pearson M."/>
            <person name="Poon T.W."/>
            <person name="Priest M."/>
            <person name="Roberts A."/>
            <person name="Saif S."/>
            <person name="Shea T."/>
            <person name="Sykes S."/>
            <person name="Wortman J."/>
            <person name="Nusbaum C."/>
            <person name="Birren B."/>
        </authorList>
    </citation>
    <scope>NUCLEOTIDE SEQUENCE [LARGE SCALE GENOMIC DNA]</scope>
    <source>
        <strain evidence="1">APO3</strain>
    </source>
</reference>